<comment type="caution">
    <text evidence="1">The sequence shown here is derived from an EMBL/GenBank/DDBJ whole genome shotgun (WGS) entry which is preliminary data.</text>
</comment>
<keyword evidence="2" id="KW-1185">Reference proteome</keyword>
<gene>
    <name evidence="1" type="ORF">FA046_12315</name>
</gene>
<dbReference type="AlphaFoldDB" id="A0A4U1BVM8"/>
<organism evidence="1 2">
    <name type="scientific">Pedobacter cryophilus</name>
    <dbReference type="NCBI Taxonomy" id="2571271"/>
    <lineage>
        <taxon>Bacteria</taxon>
        <taxon>Pseudomonadati</taxon>
        <taxon>Bacteroidota</taxon>
        <taxon>Sphingobacteriia</taxon>
        <taxon>Sphingobacteriales</taxon>
        <taxon>Sphingobacteriaceae</taxon>
        <taxon>Pedobacter</taxon>
    </lineage>
</organism>
<reference evidence="1 2" key="1">
    <citation type="submission" date="2019-04" db="EMBL/GenBank/DDBJ databases">
        <title>Pedobacter sp. AR-3-17 sp. nov., isolated from Arctic soil.</title>
        <authorList>
            <person name="Dahal R.H."/>
            <person name="Kim D.-U."/>
        </authorList>
    </citation>
    <scope>NUCLEOTIDE SEQUENCE [LARGE SCALE GENOMIC DNA]</scope>
    <source>
        <strain evidence="1 2">AR-3-17</strain>
    </source>
</reference>
<dbReference type="RefSeq" id="WP_136826819.1">
    <property type="nucleotide sequence ID" value="NZ_SWBP01000004.1"/>
</dbReference>
<dbReference type="EMBL" id="SWBP01000004">
    <property type="protein sequence ID" value="TKB96855.1"/>
    <property type="molecule type" value="Genomic_DNA"/>
</dbReference>
<evidence type="ECO:0000313" key="1">
    <source>
        <dbReference type="EMBL" id="TKB96855.1"/>
    </source>
</evidence>
<protein>
    <submittedName>
        <fullName evidence="1">Uncharacterized protein</fullName>
    </submittedName>
</protein>
<proteinExistence type="predicted"/>
<accession>A0A4U1BVM8</accession>
<evidence type="ECO:0000313" key="2">
    <source>
        <dbReference type="Proteomes" id="UP000308181"/>
    </source>
</evidence>
<name>A0A4U1BVM8_9SPHI</name>
<sequence>MEDTLQINIQVTIKDARKAILMISDEIKTDEELIKIFSPDKKLNIRDHVDEKESFQVSLSLICLAYADHLKLTENK</sequence>
<dbReference type="Proteomes" id="UP000308181">
    <property type="component" value="Unassembled WGS sequence"/>
</dbReference>